<dbReference type="PRINTS" id="PR01084">
    <property type="entry name" value="NAHEXCHNGR"/>
</dbReference>
<name>A0A0M0JII7_9EUKA</name>
<feature type="transmembrane region" description="Helical" evidence="10">
    <location>
        <begin position="52"/>
        <end position="70"/>
    </location>
</feature>
<feature type="domain" description="Cation/H+ exchanger transmembrane" evidence="12">
    <location>
        <begin position="37"/>
        <end position="497"/>
    </location>
</feature>
<dbReference type="GO" id="GO:0005886">
    <property type="term" value="C:plasma membrane"/>
    <property type="evidence" value="ECO:0007669"/>
    <property type="project" value="TreeGrafter"/>
</dbReference>
<dbReference type="SUPFAM" id="SSF53649">
    <property type="entry name" value="Alkaline phosphatase-like"/>
    <property type="match status" value="1"/>
</dbReference>
<comment type="caution">
    <text evidence="13">The sequence shown here is derived from an EMBL/GenBank/DDBJ whole genome shotgun (WGS) entry which is preliminary data.</text>
</comment>
<keyword evidence="14" id="KW-1185">Reference proteome</keyword>
<feature type="transmembrane region" description="Helical" evidence="10">
    <location>
        <begin position="270"/>
        <end position="297"/>
    </location>
</feature>
<dbReference type="Gene3D" id="3.40.720.10">
    <property type="entry name" value="Alkaline Phosphatase, subunit A"/>
    <property type="match status" value="1"/>
</dbReference>
<comment type="subcellular location">
    <subcellularLocation>
        <location evidence="1">Membrane</location>
        <topology evidence="1">Multi-pass membrane protein</topology>
    </subcellularLocation>
</comment>
<dbReference type="PANTHER" id="PTHR10110">
    <property type="entry name" value="SODIUM/HYDROGEN EXCHANGER"/>
    <property type="match status" value="1"/>
</dbReference>
<keyword evidence="7 10" id="KW-0472">Membrane</keyword>
<evidence type="ECO:0000256" key="6">
    <source>
        <dbReference type="ARBA" id="ARBA00023065"/>
    </source>
</evidence>
<dbReference type="AlphaFoldDB" id="A0A0M0JII7"/>
<dbReference type="Proteomes" id="UP000037460">
    <property type="component" value="Unassembled WGS sequence"/>
</dbReference>
<feature type="transmembrane region" description="Helical" evidence="10">
    <location>
        <begin position="119"/>
        <end position="146"/>
    </location>
</feature>
<protein>
    <submittedName>
        <fullName evidence="13">Sodium hydrogen exchanger 8</fullName>
    </submittedName>
</protein>
<dbReference type="OrthoDB" id="1886626at2759"/>
<reference evidence="14" key="1">
    <citation type="journal article" date="2015" name="PLoS Genet.">
        <title>Genome Sequence and Transcriptome Analyses of Chrysochromulina tobin: Metabolic Tools for Enhanced Algal Fitness in the Prominent Order Prymnesiales (Haptophyceae).</title>
        <authorList>
            <person name="Hovde B.T."/>
            <person name="Deodato C.R."/>
            <person name="Hunsperger H.M."/>
            <person name="Ryken S.A."/>
            <person name="Yost W."/>
            <person name="Jha R.K."/>
            <person name="Patterson J."/>
            <person name="Monnat R.J. Jr."/>
            <person name="Barlow S.B."/>
            <person name="Starkenburg S.R."/>
            <person name="Cattolico R.A."/>
        </authorList>
    </citation>
    <scope>NUCLEOTIDE SEQUENCE</scope>
    <source>
        <strain evidence="14">CCMP291</strain>
    </source>
</reference>
<dbReference type="Pfam" id="PF00884">
    <property type="entry name" value="Sulfatase"/>
    <property type="match status" value="1"/>
</dbReference>
<evidence type="ECO:0000256" key="4">
    <source>
        <dbReference type="ARBA" id="ARBA00022989"/>
    </source>
</evidence>
<dbReference type="EMBL" id="JWZX01002854">
    <property type="protein sequence ID" value="KOO26421.1"/>
    <property type="molecule type" value="Genomic_DNA"/>
</dbReference>
<dbReference type="InterPro" id="IPR000917">
    <property type="entry name" value="Sulfatase_N"/>
</dbReference>
<feature type="transmembrane region" description="Helical" evidence="10">
    <location>
        <begin position="471"/>
        <end position="491"/>
    </location>
</feature>
<feature type="region of interest" description="Disordered" evidence="9">
    <location>
        <begin position="512"/>
        <end position="542"/>
    </location>
</feature>
<dbReference type="Pfam" id="PF00999">
    <property type="entry name" value="Na_H_Exchanger"/>
    <property type="match status" value="1"/>
</dbReference>
<evidence type="ECO:0000313" key="13">
    <source>
        <dbReference type="EMBL" id="KOO26421.1"/>
    </source>
</evidence>
<keyword evidence="8" id="KW-0739">Sodium transport</keyword>
<keyword evidence="5" id="KW-0915">Sodium</keyword>
<evidence type="ECO:0000259" key="11">
    <source>
        <dbReference type="Pfam" id="PF00884"/>
    </source>
</evidence>
<dbReference type="InterPro" id="IPR018422">
    <property type="entry name" value="Cation/H_exchanger_CPA1"/>
</dbReference>
<feature type="transmembrane region" description="Helical" evidence="10">
    <location>
        <begin position="166"/>
        <end position="187"/>
    </location>
</feature>
<feature type="transmembrane region" description="Helical" evidence="10">
    <location>
        <begin position="236"/>
        <end position="258"/>
    </location>
</feature>
<sequence length="939" mass="101492">MRAAVRRIMTAELGSPEEYAHQYIAFDMMLLSYLLMLLVVMAALFEKHHLPASSGAIIIGAIIGAFFRLARVRDSDMLMHASFITFDEELFLYMLLPPIIFEAGFSLSKRHFFGNLETILLFAVVGTLASTFVIGQTIYAVGGAGAFVSEDGFVDALDFSTPLDSYLFGALISATDPVATLSIMGAVNVDPVIYILIFGESVLNDAVAIVLVRILQSMGELGFEEPSAYLSGVGQFFGVSLGSLGVGVLVSATSALLLKRIDLTHHPSFELSLILLIGYAAYTSAEAAGCSGILALFTTGVLAGHYHLHSLSQSARDATGVTLKAAAHLAETAVFAYMGVDIFSYTGAGIDAFTKAHFGLGGNASGGAPTGGAPPRGHVPVSLDGVAALEYDWETLDPQAMPKVGQFVVLALVVTLLARAVVMLPLCYLANCWRGSSRQLSGRMSAMMVFAGLRGAIAFALAHNIQSDHQGSIAAATTTIVLFTTFVLGGATRRVLKCLRMEASVVTSVEQLEAERRDEHQPSEAATWTDPDGPSDAQDGAWDVADGEAGVAAGHVSQSFELTAGQEARMERGLPGQRSRVNVHVFGKVDIGFGILEDFAHATEDGFHGGAAMPVQTRSADIRGPTKENPTSITHTNVNNVHPEDWAMVDNCIDWLHSHDPSKENWLMHCSLNIPHPPFQTNATWLQYVNDSAVGVPASFVNVSTMHAADAYAATSKNVDGHFSDTQIITTRRVYAAMCAETDYLFGRVLDAAEATGHLGAHTYILFNSDHGEMAMEHRQIWKNSMYYHSNMINTGTFMLRTADGYKYIAFGTSSLGLEKDSDYPPQLFNVEHDPDELDDLAAGGKAVEQVAKLDAILMSAVDYPAVDAVAKSVDHWLFDQWFVLAGHDQGGIEATWRNAYSTGRNFTNPEWEVEWGKAQRWMGLRLPRVRRLARRPIS</sequence>
<evidence type="ECO:0000256" key="7">
    <source>
        <dbReference type="ARBA" id="ARBA00023136"/>
    </source>
</evidence>
<keyword evidence="6" id="KW-0406">Ion transport</keyword>
<organism evidence="13 14">
    <name type="scientific">Chrysochromulina tobinii</name>
    <dbReference type="NCBI Taxonomy" id="1460289"/>
    <lineage>
        <taxon>Eukaryota</taxon>
        <taxon>Haptista</taxon>
        <taxon>Haptophyta</taxon>
        <taxon>Prymnesiophyceae</taxon>
        <taxon>Prymnesiales</taxon>
        <taxon>Chrysochromulinaceae</taxon>
        <taxon>Chrysochromulina</taxon>
    </lineage>
</organism>
<keyword evidence="3 10" id="KW-0812">Transmembrane</keyword>
<keyword evidence="4 10" id="KW-1133">Transmembrane helix</keyword>
<dbReference type="GO" id="GO:0015386">
    <property type="term" value="F:potassium:proton antiporter activity"/>
    <property type="evidence" value="ECO:0007669"/>
    <property type="project" value="TreeGrafter"/>
</dbReference>
<evidence type="ECO:0000256" key="10">
    <source>
        <dbReference type="SAM" id="Phobius"/>
    </source>
</evidence>
<gene>
    <name evidence="13" type="ORF">Ctob_014698</name>
</gene>
<feature type="transmembrane region" description="Helical" evidence="10">
    <location>
        <begin position="194"/>
        <end position="216"/>
    </location>
</feature>
<dbReference type="InterPro" id="IPR006153">
    <property type="entry name" value="Cation/H_exchanger_TM"/>
</dbReference>
<feature type="transmembrane region" description="Helical" evidence="10">
    <location>
        <begin position="407"/>
        <end position="433"/>
    </location>
</feature>
<evidence type="ECO:0000256" key="5">
    <source>
        <dbReference type="ARBA" id="ARBA00023053"/>
    </source>
</evidence>
<dbReference type="GO" id="GO:0015385">
    <property type="term" value="F:sodium:proton antiporter activity"/>
    <property type="evidence" value="ECO:0007669"/>
    <property type="project" value="InterPro"/>
</dbReference>
<evidence type="ECO:0000256" key="2">
    <source>
        <dbReference type="ARBA" id="ARBA00022448"/>
    </source>
</evidence>
<proteinExistence type="predicted"/>
<evidence type="ECO:0000256" key="9">
    <source>
        <dbReference type="SAM" id="MobiDB-lite"/>
    </source>
</evidence>
<evidence type="ECO:0000259" key="12">
    <source>
        <dbReference type="Pfam" id="PF00999"/>
    </source>
</evidence>
<evidence type="ECO:0000256" key="8">
    <source>
        <dbReference type="ARBA" id="ARBA00023201"/>
    </source>
</evidence>
<feature type="transmembrane region" description="Helical" evidence="10">
    <location>
        <begin position="23"/>
        <end position="45"/>
    </location>
</feature>
<feature type="compositionally biased region" description="Basic and acidic residues" evidence="9">
    <location>
        <begin position="513"/>
        <end position="522"/>
    </location>
</feature>
<dbReference type="InterPro" id="IPR017850">
    <property type="entry name" value="Alkaline_phosphatase_core_sf"/>
</dbReference>
<keyword evidence="2" id="KW-0813">Transport</keyword>
<evidence type="ECO:0000256" key="3">
    <source>
        <dbReference type="ARBA" id="ARBA00022692"/>
    </source>
</evidence>
<evidence type="ECO:0000313" key="14">
    <source>
        <dbReference type="Proteomes" id="UP000037460"/>
    </source>
</evidence>
<accession>A0A0M0JII7</accession>
<dbReference type="PANTHER" id="PTHR10110:SF187">
    <property type="entry name" value="SODIUM_HYDROGEN EXCHANGER"/>
    <property type="match status" value="1"/>
</dbReference>
<dbReference type="GO" id="GO:0051453">
    <property type="term" value="P:regulation of intracellular pH"/>
    <property type="evidence" value="ECO:0007669"/>
    <property type="project" value="TreeGrafter"/>
</dbReference>
<feature type="transmembrane region" description="Helical" evidence="10">
    <location>
        <begin position="445"/>
        <end position="465"/>
    </location>
</feature>
<dbReference type="Gene3D" id="6.10.140.1330">
    <property type="match status" value="1"/>
</dbReference>
<feature type="domain" description="Sulfatase N-terminal" evidence="11">
    <location>
        <begin position="629"/>
        <end position="799"/>
    </location>
</feature>
<dbReference type="GO" id="GO:0098719">
    <property type="term" value="P:sodium ion import across plasma membrane"/>
    <property type="evidence" value="ECO:0007669"/>
    <property type="project" value="TreeGrafter"/>
</dbReference>
<dbReference type="InterPro" id="IPR004709">
    <property type="entry name" value="NaH_exchanger"/>
</dbReference>
<evidence type="ECO:0000256" key="1">
    <source>
        <dbReference type="ARBA" id="ARBA00004141"/>
    </source>
</evidence>